<comment type="caution">
    <text evidence="1">The sequence shown here is derived from an EMBL/GenBank/DDBJ whole genome shotgun (WGS) entry which is preliminary data.</text>
</comment>
<accession>A0AAV7IT49</accession>
<organism evidence="1 2">
    <name type="scientific">Cotesia glomerata</name>
    <name type="common">Lepidopteran parasitic wasp</name>
    <name type="synonym">Apanteles glomeratus</name>
    <dbReference type="NCBI Taxonomy" id="32391"/>
    <lineage>
        <taxon>Eukaryota</taxon>
        <taxon>Metazoa</taxon>
        <taxon>Ecdysozoa</taxon>
        <taxon>Arthropoda</taxon>
        <taxon>Hexapoda</taxon>
        <taxon>Insecta</taxon>
        <taxon>Pterygota</taxon>
        <taxon>Neoptera</taxon>
        <taxon>Endopterygota</taxon>
        <taxon>Hymenoptera</taxon>
        <taxon>Apocrita</taxon>
        <taxon>Ichneumonoidea</taxon>
        <taxon>Braconidae</taxon>
        <taxon>Microgastrinae</taxon>
        <taxon>Cotesia</taxon>
    </lineage>
</organism>
<keyword evidence="2" id="KW-1185">Reference proteome</keyword>
<sequence length="90" mass="9864">MDDRRAREEKPVRVMVICTPQNQSEKNKGRGKSMADLDRQKEPIFLFSGPSTNTSRLSVLSASAGLSKALIRGDPITQPVVFRCSRSTGG</sequence>
<dbReference type="Proteomes" id="UP000826195">
    <property type="component" value="Unassembled WGS sequence"/>
</dbReference>
<name>A0AAV7IT49_COTGL</name>
<gene>
    <name evidence="1" type="ORF">KQX54_015311</name>
</gene>
<evidence type="ECO:0000313" key="1">
    <source>
        <dbReference type="EMBL" id="KAH0558265.1"/>
    </source>
</evidence>
<dbReference type="AlphaFoldDB" id="A0AAV7IT49"/>
<dbReference type="EMBL" id="JAHXZJ010000747">
    <property type="protein sequence ID" value="KAH0558265.1"/>
    <property type="molecule type" value="Genomic_DNA"/>
</dbReference>
<proteinExistence type="predicted"/>
<reference evidence="1 2" key="1">
    <citation type="journal article" date="2021" name="J. Hered.">
        <title>A chromosome-level genome assembly of the parasitoid wasp, Cotesia glomerata (Hymenoptera: Braconidae).</title>
        <authorList>
            <person name="Pinto B.J."/>
            <person name="Weis J.J."/>
            <person name="Gamble T."/>
            <person name="Ode P.J."/>
            <person name="Paul R."/>
            <person name="Zaspel J.M."/>
        </authorList>
    </citation>
    <scope>NUCLEOTIDE SEQUENCE [LARGE SCALE GENOMIC DNA]</scope>
    <source>
        <strain evidence="1">CgM1</strain>
    </source>
</reference>
<evidence type="ECO:0000313" key="2">
    <source>
        <dbReference type="Proteomes" id="UP000826195"/>
    </source>
</evidence>
<protein>
    <submittedName>
        <fullName evidence="1">Uncharacterized protein</fullName>
    </submittedName>
</protein>